<name>A0A3A4KW15_9NOCA</name>
<organism evidence="1 2">
    <name type="scientific">Nocardia panacis</name>
    <dbReference type="NCBI Taxonomy" id="2340916"/>
    <lineage>
        <taxon>Bacteria</taxon>
        <taxon>Bacillati</taxon>
        <taxon>Actinomycetota</taxon>
        <taxon>Actinomycetes</taxon>
        <taxon>Mycobacteriales</taxon>
        <taxon>Nocardiaceae</taxon>
        <taxon>Nocardia</taxon>
    </lineage>
</organism>
<evidence type="ECO:0000313" key="2">
    <source>
        <dbReference type="Proteomes" id="UP000266677"/>
    </source>
</evidence>
<keyword evidence="2" id="KW-1185">Reference proteome</keyword>
<dbReference type="Proteomes" id="UP000266677">
    <property type="component" value="Unassembled WGS sequence"/>
</dbReference>
<dbReference type="AlphaFoldDB" id="A0A3A4KW15"/>
<comment type="caution">
    <text evidence="1">The sequence shown here is derived from an EMBL/GenBank/DDBJ whole genome shotgun (WGS) entry which is preliminary data.</text>
</comment>
<evidence type="ECO:0000313" key="1">
    <source>
        <dbReference type="EMBL" id="RJO74141.1"/>
    </source>
</evidence>
<proteinExistence type="predicted"/>
<protein>
    <submittedName>
        <fullName evidence="1">Uncharacterized protein</fullName>
    </submittedName>
</protein>
<gene>
    <name evidence="1" type="ORF">D5S18_18485</name>
</gene>
<reference evidence="1 2" key="1">
    <citation type="submission" date="2018-09" db="EMBL/GenBank/DDBJ databases">
        <title>YIM PH21274 draft genome.</title>
        <authorList>
            <person name="Miao C."/>
        </authorList>
    </citation>
    <scope>NUCLEOTIDE SEQUENCE [LARGE SCALE GENOMIC DNA]</scope>
    <source>
        <strain evidence="1 2">YIM PH 21724</strain>
    </source>
</reference>
<sequence length="149" mass="15510">MDQLGDLAELTEADRRAAALAVCGHATDAADAAELLAMLGLVDKASAGRVAAQCRKCLRPMSNVDCVGHARRASDGMCGSCYQRTRRRPITGRQNVVAVRDIETPLGVIAQGAEMSATPSGDGLGWLLHMPGSRRAVAVPVDAVEAVTA</sequence>
<dbReference type="EMBL" id="QZFU01000020">
    <property type="protein sequence ID" value="RJO74141.1"/>
    <property type="molecule type" value="Genomic_DNA"/>
</dbReference>
<accession>A0A3A4KW15</accession>